<name>A0A0M9VI47_9FLAO</name>
<evidence type="ECO:0000313" key="6">
    <source>
        <dbReference type="EMBL" id="KOS06252.1"/>
    </source>
</evidence>
<dbReference type="PANTHER" id="PTHR30404">
    <property type="entry name" value="N-ACETYLMURAMOYL-L-ALANINE AMIDASE"/>
    <property type="match status" value="1"/>
</dbReference>
<dbReference type="PATRIC" id="fig|1202724.3.peg.1986"/>
<dbReference type="EMBL" id="LIYD01000005">
    <property type="protein sequence ID" value="KOS06252.1"/>
    <property type="molecule type" value="Genomic_DNA"/>
</dbReference>
<dbReference type="GO" id="GO:0008745">
    <property type="term" value="F:N-acetylmuramoyl-L-alanine amidase activity"/>
    <property type="evidence" value="ECO:0007669"/>
    <property type="project" value="UniProtKB-EC"/>
</dbReference>
<accession>A0A0M9VI47</accession>
<feature type="signal peptide" evidence="4">
    <location>
        <begin position="1"/>
        <end position="20"/>
    </location>
</feature>
<dbReference type="STRING" id="1202724.AM493_09570"/>
<gene>
    <name evidence="6" type="ORF">AM493_09570</name>
</gene>
<evidence type="ECO:0000256" key="1">
    <source>
        <dbReference type="ARBA" id="ARBA00001561"/>
    </source>
</evidence>
<keyword evidence="4" id="KW-0732">Signal</keyword>
<comment type="caution">
    <text evidence="6">The sequence shown here is derived from an EMBL/GenBank/DDBJ whole genome shotgun (WGS) entry which is preliminary data.</text>
</comment>
<dbReference type="InterPro" id="IPR002508">
    <property type="entry name" value="MurNAc-LAA_cat"/>
</dbReference>
<dbReference type="PANTHER" id="PTHR30404:SF0">
    <property type="entry name" value="N-ACETYLMURAMOYL-L-ALANINE AMIDASE AMIC"/>
    <property type="match status" value="1"/>
</dbReference>
<dbReference type="SMART" id="SM00646">
    <property type="entry name" value="Ami_3"/>
    <property type="match status" value="1"/>
</dbReference>
<dbReference type="SUPFAM" id="SSF53187">
    <property type="entry name" value="Zn-dependent exopeptidases"/>
    <property type="match status" value="1"/>
</dbReference>
<protein>
    <recommendedName>
        <fullName evidence="2">N-acetylmuramoyl-L-alanine amidase</fullName>
        <ecNumber evidence="2">3.5.1.28</ecNumber>
    </recommendedName>
</protein>
<dbReference type="CDD" id="cd02696">
    <property type="entry name" value="MurNAc-LAA"/>
    <property type="match status" value="1"/>
</dbReference>
<feature type="domain" description="MurNAc-LAA" evidence="5">
    <location>
        <begin position="90"/>
        <end position="201"/>
    </location>
</feature>
<sequence length="204" mass="22635">MKKPIRVLAAVAVAVGFAFAVPNVKTKKQVTVVLDAAHGGKDFGSQRAGFIEKEIAAAVSDKIQELNQDVEVVFYETRPNDSFVSLGDRVKITNDIKPDLMISLHTNFTAKGDKSGVEVFFNDVNDNADKSKQYADKLAEAFIAKQYKAEVKRAPFYVLKYSQVPAIMLEMGYLSSEDDRKYLTTEDGQEAIAETVVEFVKQLK</sequence>
<dbReference type="GO" id="GO:0030288">
    <property type="term" value="C:outer membrane-bounded periplasmic space"/>
    <property type="evidence" value="ECO:0007669"/>
    <property type="project" value="TreeGrafter"/>
</dbReference>
<dbReference type="OrthoDB" id="9806267at2"/>
<dbReference type="RefSeq" id="WP_054407748.1">
    <property type="nucleotide sequence ID" value="NZ_FOYA01000001.1"/>
</dbReference>
<proteinExistence type="predicted"/>
<dbReference type="InterPro" id="IPR050695">
    <property type="entry name" value="N-acetylmuramoyl_amidase_3"/>
</dbReference>
<dbReference type="GO" id="GO:0009253">
    <property type="term" value="P:peptidoglycan catabolic process"/>
    <property type="evidence" value="ECO:0007669"/>
    <property type="project" value="InterPro"/>
</dbReference>
<evidence type="ECO:0000313" key="7">
    <source>
        <dbReference type="Proteomes" id="UP000037755"/>
    </source>
</evidence>
<dbReference type="Gene3D" id="3.40.630.40">
    <property type="entry name" value="Zn-dependent exopeptidases"/>
    <property type="match status" value="1"/>
</dbReference>
<feature type="chain" id="PRO_5005838968" description="N-acetylmuramoyl-L-alanine amidase" evidence="4">
    <location>
        <begin position="21"/>
        <end position="204"/>
    </location>
</feature>
<dbReference type="Proteomes" id="UP000037755">
    <property type="component" value="Unassembled WGS sequence"/>
</dbReference>
<evidence type="ECO:0000256" key="2">
    <source>
        <dbReference type="ARBA" id="ARBA00011901"/>
    </source>
</evidence>
<dbReference type="EC" id="3.5.1.28" evidence="2"/>
<keyword evidence="3" id="KW-0378">Hydrolase</keyword>
<keyword evidence="7" id="KW-1185">Reference proteome</keyword>
<evidence type="ECO:0000256" key="3">
    <source>
        <dbReference type="ARBA" id="ARBA00022801"/>
    </source>
</evidence>
<reference evidence="6 7" key="1">
    <citation type="submission" date="2015-08" db="EMBL/GenBank/DDBJ databases">
        <title>Whole genome sequence of Flavobacterium akiainvivens IK-1T, from decaying Wikstroemia oahuensis, an endemic Hawaiian shrub.</title>
        <authorList>
            <person name="Wan X."/>
            <person name="Hou S."/>
            <person name="Saito J."/>
            <person name="Donachie S."/>
        </authorList>
    </citation>
    <scope>NUCLEOTIDE SEQUENCE [LARGE SCALE GENOMIC DNA]</scope>
    <source>
        <strain evidence="6 7">IK-1</strain>
    </source>
</reference>
<evidence type="ECO:0000256" key="4">
    <source>
        <dbReference type="SAM" id="SignalP"/>
    </source>
</evidence>
<dbReference type="Pfam" id="PF01520">
    <property type="entry name" value="Amidase_3"/>
    <property type="match status" value="1"/>
</dbReference>
<organism evidence="6 7">
    <name type="scientific">Flavobacterium akiainvivens</name>
    <dbReference type="NCBI Taxonomy" id="1202724"/>
    <lineage>
        <taxon>Bacteria</taxon>
        <taxon>Pseudomonadati</taxon>
        <taxon>Bacteroidota</taxon>
        <taxon>Flavobacteriia</taxon>
        <taxon>Flavobacteriales</taxon>
        <taxon>Flavobacteriaceae</taxon>
        <taxon>Flavobacterium</taxon>
    </lineage>
</organism>
<dbReference type="AlphaFoldDB" id="A0A0M9VI47"/>
<evidence type="ECO:0000259" key="5">
    <source>
        <dbReference type="SMART" id="SM00646"/>
    </source>
</evidence>
<comment type="catalytic activity">
    <reaction evidence="1">
        <text>Hydrolyzes the link between N-acetylmuramoyl residues and L-amino acid residues in certain cell-wall glycopeptides.</text>
        <dbReference type="EC" id="3.5.1.28"/>
    </reaction>
</comment>